<dbReference type="EMBL" id="UGNV01000001">
    <property type="protein sequence ID" value="STX28733.1"/>
    <property type="molecule type" value="Genomic_DNA"/>
</dbReference>
<gene>
    <name evidence="1" type="ORF">NCTC13315_01266</name>
</gene>
<organism evidence="1 2">
    <name type="scientific">Legionella beliardensis</name>
    <dbReference type="NCBI Taxonomy" id="91822"/>
    <lineage>
        <taxon>Bacteria</taxon>
        <taxon>Pseudomonadati</taxon>
        <taxon>Pseudomonadota</taxon>
        <taxon>Gammaproteobacteria</taxon>
        <taxon>Legionellales</taxon>
        <taxon>Legionellaceae</taxon>
        <taxon>Legionella</taxon>
    </lineage>
</organism>
<name>A0A378I176_9GAMM</name>
<proteinExistence type="predicted"/>
<accession>A0A378I176</accession>
<dbReference type="AlphaFoldDB" id="A0A378I176"/>
<sequence>MTGCFSKHSRYRSLAASKRGLNLSYLTRSQLLAAGLQGRFDHATKPRGDDNTGKLYKALSNDHFYITKRMSSAKMSSHYTESKLKSSLK</sequence>
<reference evidence="1 2" key="1">
    <citation type="submission" date="2018-06" db="EMBL/GenBank/DDBJ databases">
        <authorList>
            <consortium name="Pathogen Informatics"/>
            <person name="Doyle S."/>
        </authorList>
    </citation>
    <scope>NUCLEOTIDE SEQUENCE [LARGE SCALE GENOMIC DNA]</scope>
    <source>
        <strain evidence="1 2">NCTC13315</strain>
    </source>
</reference>
<keyword evidence="2" id="KW-1185">Reference proteome</keyword>
<evidence type="ECO:0000313" key="2">
    <source>
        <dbReference type="Proteomes" id="UP000254968"/>
    </source>
</evidence>
<evidence type="ECO:0000313" key="1">
    <source>
        <dbReference type="EMBL" id="STX28733.1"/>
    </source>
</evidence>
<protein>
    <submittedName>
        <fullName evidence="1">Uncharacterized protein</fullName>
    </submittedName>
</protein>
<dbReference type="Proteomes" id="UP000254968">
    <property type="component" value="Unassembled WGS sequence"/>
</dbReference>